<protein>
    <submittedName>
        <fullName evidence="1">Uncharacterized protein</fullName>
    </submittedName>
</protein>
<dbReference type="AlphaFoldDB" id="A0A0E9W1W8"/>
<organism evidence="1">
    <name type="scientific">Anguilla anguilla</name>
    <name type="common">European freshwater eel</name>
    <name type="synonym">Muraena anguilla</name>
    <dbReference type="NCBI Taxonomy" id="7936"/>
    <lineage>
        <taxon>Eukaryota</taxon>
        <taxon>Metazoa</taxon>
        <taxon>Chordata</taxon>
        <taxon>Craniata</taxon>
        <taxon>Vertebrata</taxon>
        <taxon>Euteleostomi</taxon>
        <taxon>Actinopterygii</taxon>
        <taxon>Neopterygii</taxon>
        <taxon>Teleostei</taxon>
        <taxon>Anguilliformes</taxon>
        <taxon>Anguillidae</taxon>
        <taxon>Anguilla</taxon>
    </lineage>
</organism>
<name>A0A0E9W1W8_ANGAN</name>
<accession>A0A0E9W1W8</accession>
<reference evidence="1" key="2">
    <citation type="journal article" date="2015" name="Fish Shellfish Immunol.">
        <title>Early steps in the European eel (Anguilla anguilla)-Vibrio vulnificus interaction in the gills: Role of the RtxA13 toxin.</title>
        <authorList>
            <person name="Callol A."/>
            <person name="Pajuelo D."/>
            <person name="Ebbesson L."/>
            <person name="Teles M."/>
            <person name="MacKenzie S."/>
            <person name="Amaro C."/>
        </authorList>
    </citation>
    <scope>NUCLEOTIDE SEQUENCE</scope>
</reference>
<evidence type="ECO:0000313" key="1">
    <source>
        <dbReference type="EMBL" id="JAH84342.1"/>
    </source>
</evidence>
<dbReference type="EMBL" id="GBXM01024235">
    <property type="protein sequence ID" value="JAH84342.1"/>
    <property type="molecule type" value="Transcribed_RNA"/>
</dbReference>
<reference evidence="1" key="1">
    <citation type="submission" date="2014-11" db="EMBL/GenBank/DDBJ databases">
        <authorList>
            <person name="Amaro Gonzalez C."/>
        </authorList>
    </citation>
    <scope>NUCLEOTIDE SEQUENCE</scope>
</reference>
<proteinExistence type="predicted"/>
<sequence length="45" mass="4836">MHTAKLDLDKVQVKEITMIIATLPLLKSILPPSTLGLPTVGLLLV</sequence>